<evidence type="ECO:0000313" key="2">
    <source>
        <dbReference type="EMBL" id="MEQ2249839.1"/>
    </source>
</evidence>
<sequence>MEDKIIVTVCGKPESYDSTDYFYTDTYRKDLAWRRVSEETGVAEDVPKKTEGFAGHVPEGEKEGAGEEEEWSSSRCGKKVQVLCRPFIPRPLCGSTAHHQQHGPGRGDGRGPTCSTPRRGYVGDRKGKH</sequence>
<gene>
    <name evidence="2" type="ORF">ILYODFUR_033631</name>
</gene>
<dbReference type="Proteomes" id="UP001482620">
    <property type="component" value="Unassembled WGS sequence"/>
</dbReference>
<feature type="region of interest" description="Disordered" evidence="1">
    <location>
        <begin position="94"/>
        <end position="129"/>
    </location>
</feature>
<keyword evidence="3" id="KW-1185">Reference proteome</keyword>
<evidence type="ECO:0000313" key="3">
    <source>
        <dbReference type="Proteomes" id="UP001482620"/>
    </source>
</evidence>
<comment type="caution">
    <text evidence="2">The sequence shown here is derived from an EMBL/GenBank/DDBJ whole genome shotgun (WGS) entry which is preliminary data.</text>
</comment>
<protein>
    <submittedName>
        <fullName evidence="2">Uncharacterized protein</fullName>
    </submittedName>
</protein>
<proteinExistence type="predicted"/>
<reference evidence="2 3" key="1">
    <citation type="submission" date="2021-06" db="EMBL/GenBank/DDBJ databases">
        <authorList>
            <person name="Palmer J.M."/>
        </authorList>
    </citation>
    <scope>NUCLEOTIDE SEQUENCE [LARGE SCALE GENOMIC DNA]</scope>
    <source>
        <strain evidence="3">if_2019</strain>
        <tissue evidence="2">Muscle</tissue>
    </source>
</reference>
<evidence type="ECO:0000256" key="1">
    <source>
        <dbReference type="SAM" id="MobiDB-lite"/>
    </source>
</evidence>
<feature type="region of interest" description="Disordered" evidence="1">
    <location>
        <begin position="38"/>
        <end position="73"/>
    </location>
</feature>
<dbReference type="EMBL" id="JAHRIQ010086883">
    <property type="protein sequence ID" value="MEQ2249839.1"/>
    <property type="molecule type" value="Genomic_DNA"/>
</dbReference>
<name>A0ABV0UYM9_9TELE</name>
<organism evidence="2 3">
    <name type="scientific">Ilyodon furcidens</name>
    <name type="common">goldbreast splitfin</name>
    <dbReference type="NCBI Taxonomy" id="33524"/>
    <lineage>
        <taxon>Eukaryota</taxon>
        <taxon>Metazoa</taxon>
        <taxon>Chordata</taxon>
        <taxon>Craniata</taxon>
        <taxon>Vertebrata</taxon>
        <taxon>Euteleostomi</taxon>
        <taxon>Actinopterygii</taxon>
        <taxon>Neopterygii</taxon>
        <taxon>Teleostei</taxon>
        <taxon>Neoteleostei</taxon>
        <taxon>Acanthomorphata</taxon>
        <taxon>Ovalentaria</taxon>
        <taxon>Atherinomorphae</taxon>
        <taxon>Cyprinodontiformes</taxon>
        <taxon>Goodeidae</taxon>
        <taxon>Ilyodon</taxon>
    </lineage>
</organism>
<accession>A0ABV0UYM9</accession>